<dbReference type="InterPro" id="IPR051104">
    <property type="entry name" value="FAD_monoxygenase"/>
</dbReference>
<dbReference type="GO" id="GO:0016491">
    <property type="term" value="F:oxidoreductase activity"/>
    <property type="evidence" value="ECO:0007669"/>
    <property type="project" value="UniProtKB-KW"/>
</dbReference>
<dbReference type="InterPro" id="IPR002938">
    <property type="entry name" value="FAD-bd"/>
</dbReference>
<evidence type="ECO:0000256" key="1">
    <source>
        <dbReference type="ARBA" id="ARBA00022630"/>
    </source>
</evidence>
<dbReference type="OrthoDB" id="417877at2759"/>
<dbReference type="InterPro" id="IPR036188">
    <property type="entry name" value="FAD/NAD-bd_sf"/>
</dbReference>
<evidence type="ECO:0000313" key="6">
    <source>
        <dbReference type="Proteomes" id="UP000076727"/>
    </source>
</evidence>
<dbReference type="PROSITE" id="PS51257">
    <property type="entry name" value="PROKAR_LIPOPROTEIN"/>
    <property type="match status" value="1"/>
</dbReference>
<dbReference type="AlphaFoldDB" id="A0A165LGT4"/>
<dbReference type="SUPFAM" id="SSF51905">
    <property type="entry name" value="FAD/NAD(P)-binding domain"/>
    <property type="match status" value="1"/>
</dbReference>
<dbReference type="Pfam" id="PF01494">
    <property type="entry name" value="FAD_binding_3"/>
    <property type="match status" value="1"/>
</dbReference>
<dbReference type="Gene3D" id="3.50.50.60">
    <property type="entry name" value="FAD/NAD(P)-binding domain"/>
    <property type="match status" value="1"/>
</dbReference>
<proteinExistence type="predicted"/>
<accession>A0A165LGT4</accession>
<keyword evidence="3" id="KW-0560">Oxidoreductase</keyword>
<name>A0A165LGT4_9APHY</name>
<protein>
    <submittedName>
        <fullName evidence="5">Salicylate hydroxylase</fullName>
    </submittedName>
</protein>
<dbReference type="GO" id="GO:0071949">
    <property type="term" value="F:FAD binding"/>
    <property type="evidence" value="ECO:0007669"/>
    <property type="project" value="InterPro"/>
</dbReference>
<reference evidence="5 6" key="1">
    <citation type="journal article" date="2016" name="Mol. Biol. Evol.">
        <title>Comparative Genomics of Early-Diverging Mushroom-Forming Fungi Provides Insights into the Origins of Lignocellulose Decay Capabilities.</title>
        <authorList>
            <person name="Nagy L.G."/>
            <person name="Riley R."/>
            <person name="Tritt A."/>
            <person name="Adam C."/>
            <person name="Daum C."/>
            <person name="Floudas D."/>
            <person name="Sun H."/>
            <person name="Yadav J.S."/>
            <person name="Pangilinan J."/>
            <person name="Larsson K.H."/>
            <person name="Matsuura K."/>
            <person name="Barry K."/>
            <person name="Labutti K."/>
            <person name="Kuo R."/>
            <person name="Ohm R.A."/>
            <person name="Bhattacharya S.S."/>
            <person name="Shirouzu T."/>
            <person name="Yoshinaga Y."/>
            <person name="Martin F.M."/>
            <person name="Grigoriev I.V."/>
            <person name="Hibbett D.S."/>
        </authorList>
    </citation>
    <scope>NUCLEOTIDE SEQUENCE [LARGE SCALE GENOMIC DNA]</scope>
    <source>
        <strain evidence="5 6">L-15889</strain>
    </source>
</reference>
<sequence length="446" mass="48812">MPKFTVAICGGGVGGLACAVALSRYPDIQVDIYEAASQFAEVGAGVGVWPRAWKVVQALGLDRELAQVAVVAPDHRPRLSFNFRKGDQPEGHTFYQLYTPGGLVTIHRPEFQHILLRHLSPSARTHTSKRLASYSQSSQQEPQSRVTLYFEDGSSATCDVLIGADGVKSATRASLVDELAQAARAAGRPNEADSLRRMAQARWSGLSAYRTTITAEALRSRMPGHTLLHEPMAYFGHDRQLTAYPLLHGKIINVAAFKARYDLEGTTMKGPWVTEATKDEIAADFDGWEPEVKAIFQCITKVSRWAVHTTEPLPSFISGRVALIGDSAHASVPFQGAGAGQAIEDAYLLATLLGHPKTTLSTLARALQIYDAVRRPYAQNVAETSRECGMLFTFNYPGLSSRDIQTGQMAEKLRAVAETIQRKWSWAWDSTLDGDLARAVRMLEPS</sequence>
<dbReference type="EMBL" id="KV429130">
    <property type="protein sequence ID" value="KZT64400.1"/>
    <property type="molecule type" value="Genomic_DNA"/>
</dbReference>
<keyword evidence="1" id="KW-0285">Flavoprotein</keyword>
<evidence type="ECO:0000256" key="2">
    <source>
        <dbReference type="ARBA" id="ARBA00022827"/>
    </source>
</evidence>
<keyword evidence="2" id="KW-0274">FAD</keyword>
<gene>
    <name evidence="5" type="ORF">DAEQUDRAFT_752988</name>
</gene>
<evidence type="ECO:0000256" key="3">
    <source>
        <dbReference type="ARBA" id="ARBA00023002"/>
    </source>
</evidence>
<dbReference type="PANTHER" id="PTHR46720:SF3">
    <property type="entry name" value="FAD-BINDING DOMAIN-CONTAINING PROTEIN-RELATED"/>
    <property type="match status" value="1"/>
</dbReference>
<feature type="domain" description="FAD-binding" evidence="4">
    <location>
        <begin position="4"/>
        <end position="384"/>
    </location>
</feature>
<dbReference type="SUPFAM" id="SSF54373">
    <property type="entry name" value="FAD-linked reductases, C-terminal domain"/>
    <property type="match status" value="1"/>
</dbReference>
<dbReference type="STRING" id="1314783.A0A165LGT4"/>
<evidence type="ECO:0000313" key="5">
    <source>
        <dbReference type="EMBL" id="KZT64400.1"/>
    </source>
</evidence>
<organism evidence="5 6">
    <name type="scientific">Daedalea quercina L-15889</name>
    <dbReference type="NCBI Taxonomy" id="1314783"/>
    <lineage>
        <taxon>Eukaryota</taxon>
        <taxon>Fungi</taxon>
        <taxon>Dikarya</taxon>
        <taxon>Basidiomycota</taxon>
        <taxon>Agaricomycotina</taxon>
        <taxon>Agaricomycetes</taxon>
        <taxon>Polyporales</taxon>
        <taxon>Fomitopsis</taxon>
    </lineage>
</organism>
<dbReference type="GO" id="GO:0044550">
    <property type="term" value="P:secondary metabolite biosynthetic process"/>
    <property type="evidence" value="ECO:0007669"/>
    <property type="project" value="TreeGrafter"/>
</dbReference>
<keyword evidence="6" id="KW-1185">Reference proteome</keyword>
<dbReference type="PRINTS" id="PR00420">
    <property type="entry name" value="RNGMNOXGNASE"/>
</dbReference>
<dbReference type="PANTHER" id="PTHR46720">
    <property type="entry name" value="HYDROXYLASE, PUTATIVE (AFU_ORTHOLOGUE AFUA_3G01460)-RELATED"/>
    <property type="match status" value="1"/>
</dbReference>
<evidence type="ECO:0000259" key="4">
    <source>
        <dbReference type="Pfam" id="PF01494"/>
    </source>
</evidence>
<dbReference type="Proteomes" id="UP000076727">
    <property type="component" value="Unassembled WGS sequence"/>
</dbReference>